<dbReference type="InterPro" id="IPR029787">
    <property type="entry name" value="Nucleotide_cyclase"/>
</dbReference>
<dbReference type="OrthoDB" id="9813903at2"/>
<dbReference type="AlphaFoldDB" id="A0A0G3BV04"/>
<dbReference type="SUPFAM" id="SSF52172">
    <property type="entry name" value="CheY-like"/>
    <property type="match status" value="2"/>
</dbReference>
<evidence type="ECO:0000259" key="4">
    <source>
        <dbReference type="PROSITE" id="PS50887"/>
    </source>
</evidence>
<dbReference type="FunFam" id="3.20.20.450:FF:000001">
    <property type="entry name" value="Cyclic di-GMP phosphodiesterase yahA"/>
    <property type="match status" value="1"/>
</dbReference>
<accession>A0A0G3BV04</accession>
<dbReference type="GO" id="GO:0000160">
    <property type="term" value="P:phosphorelay signal transduction system"/>
    <property type="evidence" value="ECO:0007669"/>
    <property type="project" value="InterPro"/>
</dbReference>
<dbReference type="InterPro" id="IPR001633">
    <property type="entry name" value="EAL_dom"/>
</dbReference>
<evidence type="ECO:0000259" key="2">
    <source>
        <dbReference type="PROSITE" id="PS50110"/>
    </source>
</evidence>
<gene>
    <name evidence="5" type="ORF">AAW51_3649</name>
</gene>
<keyword evidence="6" id="KW-1185">Reference proteome</keyword>
<dbReference type="CDD" id="cd01949">
    <property type="entry name" value="GGDEF"/>
    <property type="match status" value="1"/>
</dbReference>
<dbReference type="Gene3D" id="3.40.50.2300">
    <property type="match status" value="2"/>
</dbReference>
<dbReference type="InterPro" id="IPR011006">
    <property type="entry name" value="CheY-like_superfamily"/>
</dbReference>
<name>A0A0G3BV04_9BURK</name>
<dbReference type="CDD" id="cd01948">
    <property type="entry name" value="EAL"/>
    <property type="match status" value="1"/>
</dbReference>
<dbReference type="SUPFAM" id="SSF55073">
    <property type="entry name" value="Nucleotide cyclase"/>
    <property type="match status" value="1"/>
</dbReference>
<dbReference type="Pfam" id="PF00563">
    <property type="entry name" value="EAL"/>
    <property type="match status" value="1"/>
</dbReference>
<dbReference type="SMART" id="SM00448">
    <property type="entry name" value="REC"/>
    <property type="match status" value="2"/>
</dbReference>
<comment type="caution">
    <text evidence="1">Lacks conserved residue(s) required for the propagation of feature annotation.</text>
</comment>
<dbReference type="NCBIfam" id="TIGR00254">
    <property type="entry name" value="GGDEF"/>
    <property type="match status" value="1"/>
</dbReference>
<dbReference type="PANTHER" id="PTHR44757">
    <property type="entry name" value="DIGUANYLATE CYCLASE DGCP"/>
    <property type="match status" value="1"/>
</dbReference>
<dbReference type="InterPro" id="IPR001789">
    <property type="entry name" value="Sig_transdc_resp-reg_receiver"/>
</dbReference>
<dbReference type="PANTHER" id="PTHR44757:SF2">
    <property type="entry name" value="BIOFILM ARCHITECTURE MAINTENANCE PROTEIN MBAA"/>
    <property type="match status" value="1"/>
</dbReference>
<dbReference type="InterPro" id="IPR052155">
    <property type="entry name" value="Biofilm_reg_signaling"/>
</dbReference>
<dbReference type="InterPro" id="IPR035919">
    <property type="entry name" value="EAL_sf"/>
</dbReference>
<evidence type="ECO:0000259" key="3">
    <source>
        <dbReference type="PROSITE" id="PS50883"/>
    </source>
</evidence>
<evidence type="ECO:0000313" key="5">
    <source>
        <dbReference type="EMBL" id="AKJ30340.1"/>
    </source>
</evidence>
<dbReference type="PROSITE" id="PS50110">
    <property type="entry name" value="RESPONSE_REGULATORY"/>
    <property type="match status" value="2"/>
</dbReference>
<protein>
    <submittedName>
        <fullName evidence="5">Diguanylate cyclase</fullName>
    </submittedName>
</protein>
<dbReference type="EMBL" id="CP011371">
    <property type="protein sequence ID" value="AKJ30340.1"/>
    <property type="molecule type" value="Genomic_DNA"/>
</dbReference>
<feature type="domain" description="EAL" evidence="3">
    <location>
        <begin position="463"/>
        <end position="717"/>
    </location>
</feature>
<evidence type="ECO:0000313" key="6">
    <source>
        <dbReference type="Proteomes" id="UP000035352"/>
    </source>
</evidence>
<dbReference type="SMART" id="SM00052">
    <property type="entry name" value="EAL"/>
    <property type="match status" value="1"/>
</dbReference>
<dbReference type="Pfam" id="PF00072">
    <property type="entry name" value="Response_reg"/>
    <property type="match status" value="1"/>
</dbReference>
<dbReference type="SUPFAM" id="SSF141868">
    <property type="entry name" value="EAL domain-like"/>
    <property type="match status" value="1"/>
</dbReference>
<dbReference type="RefSeq" id="WP_053013718.1">
    <property type="nucleotide sequence ID" value="NZ_CP011371.1"/>
</dbReference>
<dbReference type="Gene3D" id="3.30.70.270">
    <property type="match status" value="1"/>
</dbReference>
<proteinExistence type="predicted"/>
<feature type="domain" description="Response regulatory" evidence="2">
    <location>
        <begin position="728"/>
        <end position="843"/>
    </location>
</feature>
<dbReference type="InterPro" id="IPR043128">
    <property type="entry name" value="Rev_trsase/Diguanyl_cyclase"/>
</dbReference>
<dbReference type="Gene3D" id="3.20.20.450">
    <property type="entry name" value="EAL domain"/>
    <property type="match status" value="1"/>
</dbReference>
<feature type="domain" description="GGDEF" evidence="4">
    <location>
        <begin position="320"/>
        <end position="454"/>
    </location>
</feature>
<dbReference type="InterPro" id="IPR000160">
    <property type="entry name" value="GGDEF_dom"/>
</dbReference>
<dbReference type="Pfam" id="PF00990">
    <property type="entry name" value="GGDEF"/>
    <property type="match status" value="1"/>
</dbReference>
<dbReference type="KEGG" id="pbh:AAW51_3649"/>
<sequence>MTPDGTTLRLLLADDDAEDRLLLQETLEAAPGRRFRVDAVEDFDAAARSLQAAAHDVCLVAQHLGAHRGAALLDLATSLPASPAVIMLLDAGDPVLEREMLRRGAADCFVKGELDAATLGRGIAAAVARRQLGSEGVGERDRLRRLLRAQVEQVRALSRREAQLLALLRDSADAWLVVSDDQRVRFLNAAALQLCRPEPTLGEPLPAALAMALMPALQAGAHAVGAVRLPDAQGRERALELRRSATEWDGRPAWLLALRDVLPERAAPAGAPHDLALRPGDAAGSVVRQATHDPLTGLPNRSLLLARMQDALASARDQGHKLALLVVDLDHFKEVNDALGHAVGDAMLQEVAGRLRGCVPEAACVARLGDDEFGVLLGPLAHPDDTLPTLQTLLARLGAPYELQGQALHGSSSIGVAVVGADEVGDPLQWLRQADLAMYAAKRAGRNTSQCYGPELVQRLNERIDMRQRLQEAIRGAEFELHYQPQIDLTSGRVRAIEALVRWQHPRLGQIGPMRFVRVAEETGQIDAIGAWVLARACAQHQQWLSQGLVDAVVAVNVSALQFQRPDFVALVEGVLAASGLPAHRLELELTESVLMDTVGRGTEVLAQLRQRGVRIAIDDFGTGFSSLGYLKRFPVDKVKIDRSFVADLGQEGEGAAIARSVIAIARHLDVRVVAEGVETEAQLDWLRRHGCDEAQGYLLAKPMSAAELTEHLRDTLARPDALRTRPTLLLVHAEASVLRALERVLQRDDLTVLGAADAATALTMLAQHRVDLVLADQHLTDRSGVELLEQVGRDFAPVVRGLLHREADAAVAERALAAGLCEHRLLVPWQDDSLRWQVRQALRSASAQDVAADTKGGRGPHRLA</sequence>
<dbReference type="SUPFAM" id="SSF55785">
    <property type="entry name" value="PYP-like sensor domain (PAS domain)"/>
    <property type="match status" value="1"/>
</dbReference>
<dbReference type="InterPro" id="IPR035965">
    <property type="entry name" value="PAS-like_dom_sf"/>
</dbReference>
<feature type="modified residue" description="4-aspartylphosphate" evidence="1">
    <location>
        <position position="777"/>
    </location>
</feature>
<dbReference type="SMART" id="SM00267">
    <property type="entry name" value="GGDEF"/>
    <property type="match status" value="1"/>
</dbReference>
<dbReference type="STRING" id="413882.AAW51_3649"/>
<dbReference type="PROSITE" id="PS50887">
    <property type="entry name" value="GGDEF"/>
    <property type="match status" value="1"/>
</dbReference>
<reference evidence="5 6" key="1">
    <citation type="submission" date="2015-05" db="EMBL/GenBank/DDBJ databases">
        <authorList>
            <person name="Tang B."/>
            <person name="Yu Y."/>
        </authorList>
    </citation>
    <scope>NUCLEOTIDE SEQUENCE [LARGE SCALE GENOMIC DNA]</scope>
    <source>
        <strain evidence="5 6">DSM 7029</strain>
    </source>
</reference>
<dbReference type="PROSITE" id="PS50883">
    <property type="entry name" value="EAL"/>
    <property type="match status" value="1"/>
</dbReference>
<evidence type="ECO:0000256" key="1">
    <source>
        <dbReference type="PROSITE-ProRule" id="PRU00169"/>
    </source>
</evidence>
<organism evidence="5 6">
    <name type="scientific">Caldimonas brevitalea</name>
    <dbReference type="NCBI Taxonomy" id="413882"/>
    <lineage>
        <taxon>Bacteria</taxon>
        <taxon>Pseudomonadati</taxon>
        <taxon>Pseudomonadota</taxon>
        <taxon>Betaproteobacteria</taxon>
        <taxon>Burkholderiales</taxon>
        <taxon>Sphaerotilaceae</taxon>
        <taxon>Caldimonas</taxon>
    </lineage>
</organism>
<keyword evidence="1" id="KW-0597">Phosphoprotein</keyword>
<dbReference type="PATRIC" id="fig|413882.6.peg.3814"/>
<dbReference type="Proteomes" id="UP000035352">
    <property type="component" value="Chromosome"/>
</dbReference>
<feature type="domain" description="Response regulatory" evidence="2">
    <location>
        <begin position="9"/>
        <end position="126"/>
    </location>
</feature>